<proteinExistence type="predicted"/>
<dbReference type="AlphaFoldDB" id="A0A5W2GJS6"/>
<gene>
    <name evidence="1" type="ORF">DPJ30_23635</name>
</gene>
<protein>
    <submittedName>
        <fullName evidence="1">Uncharacterized protein</fullName>
    </submittedName>
</protein>
<accession>A0A5W2GJS6</accession>
<reference evidence="1" key="1">
    <citation type="submission" date="2018-06" db="EMBL/GenBank/DDBJ databases">
        <authorList>
            <person name="Ashton P.M."/>
            <person name="Dallman T."/>
            <person name="Nair S."/>
            <person name="De Pinna E."/>
            <person name="Peters T."/>
            <person name="Grant K."/>
        </authorList>
    </citation>
    <scope>NUCLEOTIDE SEQUENCE</scope>
    <source>
        <strain evidence="1">127409</strain>
    </source>
</reference>
<name>A0A5W2GJS6_SALET</name>
<sequence>MSTIIEIVDQVPTGKGISMYYLFDKLLKIFPPHERFIELEGIAEYKTVQAPHRCLIFREHIIQEALKPFLDKNLISIKYDLIIKNIPLKQVLKQNTV</sequence>
<dbReference type="EMBL" id="AAHIFV010000066">
    <property type="protein sequence ID" value="EBW4064789.1"/>
    <property type="molecule type" value="Genomic_DNA"/>
</dbReference>
<evidence type="ECO:0000313" key="1">
    <source>
        <dbReference type="EMBL" id="EBW4064789.1"/>
    </source>
</evidence>
<comment type="caution">
    <text evidence="1">The sequence shown here is derived from an EMBL/GenBank/DDBJ whole genome shotgun (WGS) entry which is preliminary data.</text>
</comment>
<organism evidence="1">
    <name type="scientific">Salmonella enterica subsp. enterica serovar Chester</name>
    <dbReference type="NCBI Taxonomy" id="149386"/>
    <lineage>
        <taxon>Bacteria</taxon>
        <taxon>Pseudomonadati</taxon>
        <taxon>Pseudomonadota</taxon>
        <taxon>Gammaproteobacteria</taxon>
        <taxon>Enterobacterales</taxon>
        <taxon>Enterobacteriaceae</taxon>
        <taxon>Salmonella</taxon>
    </lineage>
</organism>